<dbReference type="OrthoDB" id="9809485at2"/>
<protein>
    <submittedName>
        <fullName evidence="2">RNHCP domain-containing protein</fullName>
    </submittedName>
</protein>
<dbReference type="Pfam" id="PF12647">
    <property type="entry name" value="RNHCP"/>
    <property type="match status" value="1"/>
</dbReference>
<name>A0A1N6WNM0_9SPIO</name>
<dbReference type="EMBL" id="FTMS01000018">
    <property type="protein sequence ID" value="SIQ91693.1"/>
    <property type="molecule type" value="Genomic_DNA"/>
</dbReference>
<dbReference type="AlphaFoldDB" id="A0A1N6WNM0"/>
<gene>
    <name evidence="2" type="ORF">SAMN05920897_11824</name>
</gene>
<keyword evidence="3" id="KW-1185">Reference proteome</keyword>
<reference evidence="2 3" key="1">
    <citation type="submission" date="2017-01" db="EMBL/GenBank/DDBJ databases">
        <authorList>
            <person name="Mah S.A."/>
            <person name="Swanson W.J."/>
            <person name="Moy G.W."/>
            <person name="Vacquier V.D."/>
        </authorList>
    </citation>
    <scope>NUCLEOTIDE SEQUENCE [LARGE SCALE GENOMIC DNA]</scope>
    <source>
        <strain evidence="2 3">ASpG1</strain>
    </source>
</reference>
<feature type="domain" description="RNHCP" evidence="1">
    <location>
        <begin position="13"/>
        <end position="101"/>
    </location>
</feature>
<proteinExistence type="predicted"/>
<dbReference type="Proteomes" id="UP000186400">
    <property type="component" value="Unassembled WGS sequence"/>
</dbReference>
<evidence type="ECO:0000313" key="3">
    <source>
        <dbReference type="Proteomes" id="UP000186400"/>
    </source>
</evidence>
<dbReference type="RefSeq" id="WP_076489686.1">
    <property type="nucleotide sequence ID" value="NZ_FTMS01000018.1"/>
</dbReference>
<dbReference type="STRING" id="159291.SAMN05920897_11824"/>
<evidence type="ECO:0000259" key="1">
    <source>
        <dbReference type="Pfam" id="PF12647"/>
    </source>
</evidence>
<dbReference type="InterPro" id="IPR024439">
    <property type="entry name" value="RNHCP"/>
</dbReference>
<sequence>MSRHSVIHHTGDDSFLCVKCGRGVGPAQTGTRNRNHCPHCLTSLHVDLRPGDRRSGCRGPMEAIGVYVQPKGEWSIIHRCTSCGVLKLNRIGPDDCEAALMTLAARPLTRLPFPLEVLTGGVRP</sequence>
<organism evidence="2 3">
    <name type="scientific">Alkalispirochaeta americana</name>
    <dbReference type="NCBI Taxonomy" id="159291"/>
    <lineage>
        <taxon>Bacteria</taxon>
        <taxon>Pseudomonadati</taxon>
        <taxon>Spirochaetota</taxon>
        <taxon>Spirochaetia</taxon>
        <taxon>Spirochaetales</taxon>
        <taxon>Spirochaetaceae</taxon>
        <taxon>Alkalispirochaeta</taxon>
    </lineage>
</organism>
<accession>A0A1N6WNM0</accession>
<evidence type="ECO:0000313" key="2">
    <source>
        <dbReference type="EMBL" id="SIQ91693.1"/>
    </source>
</evidence>